<dbReference type="RefSeq" id="WP_199705869.1">
    <property type="nucleotide sequence ID" value="NZ_JAEMNV010000006.1"/>
</dbReference>
<dbReference type="EMBL" id="JAEMNV010000006">
    <property type="protein sequence ID" value="MBJ8340988.1"/>
    <property type="molecule type" value="Genomic_DNA"/>
</dbReference>
<dbReference type="SUPFAM" id="SSF53474">
    <property type="entry name" value="alpha/beta-Hydrolases"/>
    <property type="match status" value="1"/>
</dbReference>
<dbReference type="Pfam" id="PF12146">
    <property type="entry name" value="Hydrolase_4"/>
    <property type="match status" value="1"/>
</dbReference>
<protein>
    <submittedName>
        <fullName evidence="2">Alpha/beta fold hydrolase</fullName>
    </submittedName>
</protein>
<dbReference type="AlphaFoldDB" id="A0A934NTG2"/>
<evidence type="ECO:0000313" key="2">
    <source>
        <dbReference type="EMBL" id="MBJ8340988.1"/>
    </source>
</evidence>
<evidence type="ECO:0000259" key="1">
    <source>
        <dbReference type="Pfam" id="PF12146"/>
    </source>
</evidence>
<dbReference type="PANTHER" id="PTHR11614">
    <property type="entry name" value="PHOSPHOLIPASE-RELATED"/>
    <property type="match status" value="1"/>
</dbReference>
<name>A0A934NTG2_9NOCA</name>
<keyword evidence="2" id="KW-0378">Hydrolase</keyword>
<organism evidence="2 3">
    <name type="scientific">Antrihabitans stalagmiti</name>
    <dbReference type="NCBI Taxonomy" id="2799499"/>
    <lineage>
        <taxon>Bacteria</taxon>
        <taxon>Bacillati</taxon>
        <taxon>Actinomycetota</taxon>
        <taxon>Actinomycetes</taxon>
        <taxon>Mycobacteriales</taxon>
        <taxon>Nocardiaceae</taxon>
        <taxon>Antrihabitans</taxon>
    </lineage>
</organism>
<accession>A0A934NTG2</accession>
<proteinExistence type="predicted"/>
<comment type="caution">
    <text evidence="2">The sequence shown here is derived from an EMBL/GenBank/DDBJ whole genome shotgun (WGS) entry which is preliminary data.</text>
</comment>
<sequence length="210" mass="22620">MPFFDGAGGQVHYRRWQVQTPRAGMVFLHGSRQHSGQYHRFARGLNALEIEVWALDHLGHGLSEGVVGELAPIEDLARNAALLIEVAGRDRPDLPLTLMGHSLGAVTAVVALEKGLTTVPVVAVILCGTPKSIARADVALPGPATLLVHGVDDRLAPIDAVREWVAGSRKADVELREYADAGHDLLHEPVHATVTADLGDYVARESFRRS</sequence>
<dbReference type="InterPro" id="IPR022742">
    <property type="entry name" value="Hydrolase_4"/>
</dbReference>
<evidence type="ECO:0000313" key="3">
    <source>
        <dbReference type="Proteomes" id="UP000655868"/>
    </source>
</evidence>
<dbReference type="GO" id="GO:0016787">
    <property type="term" value="F:hydrolase activity"/>
    <property type="evidence" value="ECO:0007669"/>
    <property type="project" value="UniProtKB-KW"/>
</dbReference>
<dbReference type="Proteomes" id="UP000655868">
    <property type="component" value="Unassembled WGS sequence"/>
</dbReference>
<reference evidence="2" key="1">
    <citation type="submission" date="2020-12" db="EMBL/GenBank/DDBJ databases">
        <title>Antrihabitans popcorni sp. nov. and Antrihabitans auranticaus sp. nov., isolated from a larva cave.</title>
        <authorList>
            <person name="Lee S.D."/>
            <person name="Kim I.S."/>
        </authorList>
    </citation>
    <scope>NUCLEOTIDE SEQUENCE</scope>
    <source>
        <strain evidence="2">YC3-6</strain>
    </source>
</reference>
<dbReference type="InterPro" id="IPR051044">
    <property type="entry name" value="MAG_DAG_Lipase"/>
</dbReference>
<dbReference type="InterPro" id="IPR029058">
    <property type="entry name" value="AB_hydrolase_fold"/>
</dbReference>
<gene>
    <name evidence="2" type="ORF">JGU71_19050</name>
</gene>
<keyword evidence="3" id="KW-1185">Reference proteome</keyword>
<feature type="domain" description="Serine aminopeptidase S33" evidence="1">
    <location>
        <begin position="20"/>
        <end position="129"/>
    </location>
</feature>
<dbReference type="Gene3D" id="3.40.50.1820">
    <property type="entry name" value="alpha/beta hydrolase"/>
    <property type="match status" value="2"/>
</dbReference>